<organism evidence="2 3">
    <name type="scientific">Mycena rosella</name>
    <name type="common">Pink bonnet</name>
    <name type="synonym">Agaricus rosellus</name>
    <dbReference type="NCBI Taxonomy" id="1033263"/>
    <lineage>
        <taxon>Eukaryota</taxon>
        <taxon>Fungi</taxon>
        <taxon>Dikarya</taxon>
        <taxon>Basidiomycota</taxon>
        <taxon>Agaricomycotina</taxon>
        <taxon>Agaricomycetes</taxon>
        <taxon>Agaricomycetidae</taxon>
        <taxon>Agaricales</taxon>
        <taxon>Marasmiineae</taxon>
        <taxon>Mycenaceae</taxon>
        <taxon>Mycena</taxon>
    </lineage>
</organism>
<reference evidence="2" key="1">
    <citation type="submission" date="2023-03" db="EMBL/GenBank/DDBJ databases">
        <title>Massive genome expansion in bonnet fungi (Mycena s.s.) driven by repeated elements and novel gene families across ecological guilds.</title>
        <authorList>
            <consortium name="Lawrence Berkeley National Laboratory"/>
            <person name="Harder C.B."/>
            <person name="Miyauchi S."/>
            <person name="Viragh M."/>
            <person name="Kuo A."/>
            <person name="Thoen E."/>
            <person name="Andreopoulos B."/>
            <person name="Lu D."/>
            <person name="Skrede I."/>
            <person name="Drula E."/>
            <person name="Henrissat B."/>
            <person name="Morin E."/>
            <person name="Kohler A."/>
            <person name="Barry K."/>
            <person name="LaButti K."/>
            <person name="Morin E."/>
            <person name="Salamov A."/>
            <person name="Lipzen A."/>
            <person name="Mereny Z."/>
            <person name="Hegedus B."/>
            <person name="Baldrian P."/>
            <person name="Stursova M."/>
            <person name="Weitz H."/>
            <person name="Taylor A."/>
            <person name="Grigoriev I.V."/>
            <person name="Nagy L.G."/>
            <person name="Martin F."/>
            <person name="Kauserud H."/>
        </authorList>
    </citation>
    <scope>NUCLEOTIDE SEQUENCE</scope>
    <source>
        <strain evidence="2">CBHHK067</strain>
    </source>
</reference>
<sequence length="176" mass="19870">MHAVRSRGKYATSQKPPRKMSGTRKYGPLVWQTVLIKTGYLFPTDYPDSVLIAIAIPHESPAEIGRLLCGFRIKRDALVQNMEQTIQLRATFTMEKGNCLVGYDTIHRQAVDVTIVSETYQLQWFHAFKDFGSSVTCSRLNFYCSQVLNRILPGPSVELQDVTEFEHNAVNSAVLS</sequence>
<evidence type="ECO:0000256" key="1">
    <source>
        <dbReference type="SAM" id="MobiDB-lite"/>
    </source>
</evidence>
<protein>
    <submittedName>
        <fullName evidence="2">Uncharacterized protein</fullName>
    </submittedName>
</protein>
<feature type="region of interest" description="Disordered" evidence="1">
    <location>
        <begin position="1"/>
        <end position="24"/>
    </location>
</feature>
<proteinExistence type="predicted"/>
<evidence type="ECO:0000313" key="2">
    <source>
        <dbReference type="EMBL" id="KAJ7667311.1"/>
    </source>
</evidence>
<evidence type="ECO:0000313" key="3">
    <source>
        <dbReference type="Proteomes" id="UP001221757"/>
    </source>
</evidence>
<name>A0AAD7CWL2_MYCRO</name>
<gene>
    <name evidence="2" type="ORF">B0H17DRAFT_1184204</name>
</gene>
<dbReference type="Proteomes" id="UP001221757">
    <property type="component" value="Unassembled WGS sequence"/>
</dbReference>
<accession>A0AAD7CWL2</accession>
<dbReference type="AlphaFoldDB" id="A0AAD7CWL2"/>
<dbReference type="EMBL" id="JARKIE010000202">
    <property type="protein sequence ID" value="KAJ7667311.1"/>
    <property type="molecule type" value="Genomic_DNA"/>
</dbReference>
<keyword evidence="3" id="KW-1185">Reference proteome</keyword>
<comment type="caution">
    <text evidence="2">The sequence shown here is derived from an EMBL/GenBank/DDBJ whole genome shotgun (WGS) entry which is preliminary data.</text>
</comment>